<dbReference type="Proteomes" id="UP000011531">
    <property type="component" value="Unassembled WGS sequence"/>
</dbReference>
<evidence type="ECO:0000313" key="2">
    <source>
        <dbReference type="EMBL" id="ELY50819.1"/>
    </source>
</evidence>
<dbReference type="OrthoDB" id="8982at2157"/>
<evidence type="ECO:0000313" key="3">
    <source>
        <dbReference type="Proteomes" id="UP000011531"/>
    </source>
</evidence>
<evidence type="ECO:0000256" key="1">
    <source>
        <dbReference type="ARBA" id="ARBA00007073"/>
    </source>
</evidence>
<accession>L9WMX3</accession>
<dbReference type="PATRIC" id="fig|1227498.3.peg.4288"/>
<dbReference type="Gene3D" id="3.30.310.50">
    <property type="entry name" value="Alpha-D-phosphohexomutase, C-terminal domain"/>
    <property type="match status" value="1"/>
</dbReference>
<comment type="similarity">
    <text evidence="1">Belongs to the CTAG/PCC1 family.</text>
</comment>
<name>L9WMX3_9EURY</name>
<sequence>MAAHGATLEFEYDGPARARVVTESVAREVGEIDDERSKTAIGREDAVVRIEIEAADPVALRAALNTWLSLIDVAERAADVGDGIGRRMGT</sequence>
<proteinExistence type="inferred from homology"/>
<dbReference type="RefSeq" id="WP_008427309.1">
    <property type="nucleotide sequence ID" value="NZ_AOIA01000166.1"/>
</dbReference>
<gene>
    <name evidence="2" type="ORF">C492_21617</name>
</gene>
<dbReference type="Pfam" id="PF09341">
    <property type="entry name" value="Pcc1"/>
    <property type="match status" value="1"/>
</dbReference>
<dbReference type="NCBIfam" id="NF011470">
    <property type="entry name" value="PRK14887.1"/>
    <property type="match status" value="1"/>
</dbReference>
<dbReference type="STRING" id="1227498.C492_21617"/>
<comment type="caution">
    <text evidence="2">The sequence shown here is derived from an EMBL/GenBank/DDBJ whole genome shotgun (WGS) entry which is preliminary data.</text>
</comment>
<dbReference type="EMBL" id="AOIA01000166">
    <property type="protein sequence ID" value="ELY50819.1"/>
    <property type="molecule type" value="Genomic_DNA"/>
</dbReference>
<dbReference type="AlphaFoldDB" id="L9WMX3"/>
<protein>
    <submittedName>
        <fullName evidence="2">KEOPS complex Pcc1-like subunit</fullName>
    </submittedName>
</protein>
<organism evidence="2 3">
    <name type="scientific">Natronococcus jeotgali DSM 18795</name>
    <dbReference type="NCBI Taxonomy" id="1227498"/>
    <lineage>
        <taxon>Archaea</taxon>
        <taxon>Methanobacteriati</taxon>
        <taxon>Methanobacteriota</taxon>
        <taxon>Stenosarchaea group</taxon>
        <taxon>Halobacteria</taxon>
        <taxon>Halobacteriales</taxon>
        <taxon>Natrialbaceae</taxon>
        <taxon>Natronococcus</taxon>
    </lineage>
</organism>
<dbReference type="InterPro" id="IPR015419">
    <property type="entry name" value="CTAG/Pcc1"/>
</dbReference>
<reference evidence="2 3" key="1">
    <citation type="journal article" date="2014" name="PLoS Genet.">
        <title>Phylogenetically driven sequencing of extremely halophilic archaea reveals strategies for static and dynamic osmo-response.</title>
        <authorList>
            <person name="Becker E.A."/>
            <person name="Seitzer P.M."/>
            <person name="Tritt A."/>
            <person name="Larsen D."/>
            <person name="Krusor M."/>
            <person name="Yao A.I."/>
            <person name="Wu D."/>
            <person name="Madern D."/>
            <person name="Eisen J.A."/>
            <person name="Darling A.E."/>
            <person name="Facciotti M.T."/>
        </authorList>
    </citation>
    <scope>NUCLEOTIDE SEQUENCE [LARGE SCALE GENOMIC DNA]</scope>
    <source>
        <strain evidence="2 3">DSM 18795</strain>
    </source>
</reference>
<keyword evidence="3" id="KW-1185">Reference proteome</keyword>